<dbReference type="WBParaSite" id="MBELARI_LOCUS13635">
    <property type="protein sequence ID" value="MBELARI_LOCUS13635"/>
    <property type="gene ID" value="MBELARI_LOCUS13635"/>
</dbReference>
<evidence type="ECO:0000256" key="2">
    <source>
        <dbReference type="SAM" id="Phobius"/>
    </source>
</evidence>
<evidence type="ECO:0000256" key="1">
    <source>
        <dbReference type="ARBA" id="ARBA00004141"/>
    </source>
</evidence>
<sequence>MAPFEYRLPIMLKWHVLFMQVGTFPFDKQSCRLLILSLAFESRFMTMNGSTYQLGPSQMHGNGEWDVTGIETASSVSRDVEIFGFYIYVKRVPNYYVYVIALPCFILTMLSIIGMFWTPNHKEEQLVKLSIGLTSLVSMTLLLDMLSTAIPKTAAFPLLGIYVKTYYWDCSCSKIHVAEYDGCSSVGKQDDSSWCCSGDLCNSGILPDAEEKPKTQ</sequence>
<dbReference type="InterPro" id="IPR036734">
    <property type="entry name" value="Neur_chan_lig-bd_sf"/>
</dbReference>
<dbReference type="Gene3D" id="2.70.170.10">
    <property type="entry name" value="Neurotransmitter-gated ion-channel ligand-binding domain"/>
    <property type="match status" value="1"/>
</dbReference>
<dbReference type="AlphaFoldDB" id="A0AAF3EI14"/>
<comment type="subcellular location">
    <subcellularLocation>
        <location evidence="1">Membrane</location>
        <topology evidence="1">Multi-pass membrane protein</topology>
    </subcellularLocation>
</comment>
<dbReference type="InterPro" id="IPR038050">
    <property type="entry name" value="Neuro_actylchol_rec"/>
</dbReference>
<accession>A0AAF3EI14</accession>
<proteinExistence type="predicted"/>
<dbReference type="Proteomes" id="UP000887575">
    <property type="component" value="Unassembled WGS sequence"/>
</dbReference>
<dbReference type="GO" id="GO:0004888">
    <property type="term" value="F:transmembrane signaling receptor activity"/>
    <property type="evidence" value="ECO:0007669"/>
    <property type="project" value="InterPro"/>
</dbReference>
<dbReference type="InterPro" id="IPR036719">
    <property type="entry name" value="Neuro-gated_channel_TM_sf"/>
</dbReference>
<keyword evidence="3" id="KW-1185">Reference proteome</keyword>
<dbReference type="SUPFAM" id="SSF90112">
    <property type="entry name" value="Neurotransmitter-gated ion-channel transmembrane pore"/>
    <property type="match status" value="1"/>
</dbReference>
<reference evidence="4" key="1">
    <citation type="submission" date="2024-02" db="UniProtKB">
        <authorList>
            <consortium name="WormBaseParasite"/>
        </authorList>
    </citation>
    <scope>IDENTIFICATION</scope>
</reference>
<keyword evidence="2" id="KW-0812">Transmembrane</keyword>
<dbReference type="CDD" id="cd19051">
    <property type="entry name" value="LGIC_TM_cation"/>
    <property type="match status" value="1"/>
</dbReference>
<keyword evidence="2" id="KW-0472">Membrane</keyword>
<dbReference type="InterPro" id="IPR006201">
    <property type="entry name" value="Neur_channel"/>
</dbReference>
<dbReference type="PANTHER" id="PTHR18945">
    <property type="entry name" value="NEUROTRANSMITTER GATED ION CHANNEL"/>
    <property type="match status" value="1"/>
</dbReference>
<feature type="transmembrane region" description="Helical" evidence="2">
    <location>
        <begin position="95"/>
        <end position="117"/>
    </location>
</feature>
<dbReference type="SUPFAM" id="SSF63712">
    <property type="entry name" value="Nicotinic receptor ligand binding domain-like"/>
    <property type="match status" value="1"/>
</dbReference>
<keyword evidence="2" id="KW-1133">Transmembrane helix</keyword>
<organism evidence="3 4">
    <name type="scientific">Mesorhabditis belari</name>
    <dbReference type="NCBI Taxonomy" id="2138241"/>
    <lineage>
        <taxon>Eukaryota</taxon>
        <taxon>Metazoa</taxon>
        <taxon>Ecdysozoa</taxon>
        <taxon>Nematoda</taxon>
        <taxon>Chromadorea</taxon>
        <taxon>Rhabditida</taxon>
        <taxon>Rhabditina</taxon>
        <taxon>Rhabditomorpha</taxon>
        <taxon>Rhabditoidea</taxon>
        <taxon>Rhabditidae</taxon>
        <taxon>Mesorhabditinae</taxon>
        <taxon>Mesorhabditis</taxon>
    </lineage>
</organism>
<dbReference type="GO" id="GO:0016020">
    <property type="term" value="C:membrane"/>
    <property type="evidence" value="ECO:0007669"/>
    <property type="project" value="UniProtKB-SubCell"/>
</dbReference>
<evidence type="ECO:0000313" key="4">
    <source>
        <dbReference type="WBParaSite" id="MBELARI_LOCUS13635"/>
    </source>
</evidence>
<evidence type="ECO:0000313" key="3">
    <source>
        <dbReference type="Proteomes" id="UP000887575"/>
    </source>
</evidence>
<name>A0AAF3EI14_9BILA</name>
<protein>
    <recommendedName>
        <fullName evidence="5">Neurotransmitter-gated ion-channel ligand-binding domain-containing protein</fullName>
    </recommendedName>
</protein>
<dbReference type="Gene3D" id="1.20.58.390">
    <property type="entry name" value="Neurotransmitter-gated ion-channel transmembrane domain"/>
    <property type="match status" value="1"/>
</dbReference>
<evidence type="ECO:0008006" key="5">
    <source>
        <dbReference type="Google" id="ProtNLM"/>
    </source>
</evidence>
<dbReference type="GO" id="GO:0005230">
    <property type="term" value="F:extracellular ligand-gated monoatomic ion channel activity"/>
    <property type="evidence" value="ECO:0007669"/>
    <property type="project" value="InterPro"/>
</dbReference>